<dbReference type="Gene3D" id="2.60.40.1120">
    <property type="entry name" value="Carboxypeptidase-like, regulatory domain"/>
    <property type="match status" value="4"/>
</dbReference>
<dbReference type="Proteomes" id="UP000233256">
    <property type="component" value="Unassembled WGS sequence"/>
</dbReference>
<sequence>MFASAIFRRKCDFSVSVLIFLMLCLILSVQGSAFCKDYIYVVNKGGNPDITLVDNETMTSAGTFENAGVSGAAGVAFASDGKTAYVACSEGLAILNTSTLTSPTLVQVVSAPLAMNVTGMALSADNRYACIVTSNRGILLVDTVTRNIVTGWFVTLPGGAPPTFVRADHTRSRMCVTSSNGQIYAASNGSTAFNQILPDAAGKDFRALAISSDGSRYFAASTQAGATQSAFSFISPSPPGVDTSIDLSNVGQSSWITILPDNVTTLVSCTGNGTVAILNLDVTMYIGSISGFTDPAAIFWDSASSRALVANSGSNTISLVDPNQAAITGTITVGTSPWAMAASSSTVGSEFLISGLVTDSGSGAVMEVKIAVTGQSDTYTDGDGRFLVMSLSNGTYTVTPSKEGWTFTPSSRSVTLGPSAETVNFTGSAPQYLFSISGKVTKDGAALPGVTVNLSGSRTAVTDASGNYSFSSLGPGSYTLEPVHQDYDFDPVNKSVTLGPGSSGNNFTATARVYNISGSITDYQGQGLQGVTVEAGALGLVKTGPSGAFSYSNVAKGSYTLTYSHDTYVLSPTSTSVTVPPASTSIKVLARSALEQPYGIGGLVLTATGDPFKGVTVTLSGANLKSVTDNDGIFIFPDLPPGTYTLTPSITGYTFTPASDKVTIGPDNIDTIFLASGSVPAEAAVTCNATPFSGYGIEKLTNGTKVFNSEFALKSTGANIEILFSYPSGITVESVTHTNDGQYGAKSVDVLYATPEAPTNFKTLKTFNLTINANTPSDDLLQVGGIRLSKLKLVYQQAYFNDPGWLQLGEIKVTEGSGSTLPTYQQKLTPLSIVCSHTPYPGFGTGKLYDGATVFNGDFAARNDSGAINLFVDLGGIHAISKVKIVSDGEYGASQVLILYSDSVDNQFQPVAEAPDLSLNPGTPNSRELSFTEVQARFVQFYFPSGFGDPVWFQLNELEVYGDPASSGGGTTGGETPVPLTPRGATCNISTWPGYGVDKLYNGTKIFNSEFAAQNNGAGLEMIFDLGSDVTLHEIDHHNDGEFGATGVAVYYSTGSDPATWTSLSSVTNLTVTAGDVNTDVISFSPLVCRFIKFRYTAFAHSQWFQLAEISFIGIASQTVNPGALTVAGGTSTPAAYQNFGVYRIYDGNIGYNDGFAVNNSDQPVEIVLDLGSDRDFNRIEHYNDGEFGAKAIQILAASAADPTTFSMIYSSTSLDVNPGQPNLDTLSFGTANGKLIKLVYSQFNHPSWFQISEIGIYNSTQASSLSVSLSEAESGNVLSSMSSRDRVGEAMVYSAPVPLEIEEMAILSGHSASDSTHNVSAVADEVVEGAGSPAFGTVKLWAHEAISTEKLSLLCLHLSMGGSLVIDRGAKISVPGVMSEHRIETEAAGAEYLSSRQGICILLNVLNDRFKTNVKKRDLPLAEVKELFDSEDDSAGRIVISMSETDHCSGQDGLAPDVNFEWAGALALLDELMGPIGESWRLKLVSLRKYDEKLIDALQYMETDVSISLSAAREAVKAVSDFHGAELSHLNVAAGIDSQKKDTQTLEFQIIALRIFAARLHQWGLIPLGKSGEILPR</sequence>
<reference evidence="2 3" key="1">
    <citation type="journal article" date="2017" name="ISME J.">
        <title>Potential for microbial H2 and metal transformations associated with novel bacteria and archaea in deep terrestrial subsurface sediments.</title>
        <authorList>
            <person name="Hernsdorf A.W."/>
            <person name="Amano Y."/>
            <person name="Miyakawa K."/>
            <person name="Ise K."/>
            <person name="Suzuki Y."/>
            <person name="Anantharaman K."/>
            <person name="Probst A."/>
            <person name="Burstein D."/>
            <person name="Thomas B.C."/>
            <person name="Banfield J.F."/>
        </authorList>
    </citation>
    <scope>NUCLEOTIDE SEQUENCE [LARGE SCALE GENOMIC DNA]</scope>
    <source>
        <strain evidence="2">HGW-Wallbacteria-1</strain>
    </source>
</reference>
<dbReference type="SUPFAM" id="SSF51004">
    <property type="entry name" value="C-terminal (heme d1) domain of cytochrome cd1-nitrite reductase"/>
    <property type="match status" value="1"/>
</dbReference>
<dbReference type="InterPro" id="IPR011048">
    <property type="entry name" value="Haem_d1_sf"/>
</dbReference>
<dbReference type="InterPro" id="IPR015943">
    <property type="entry name" value="WD40/YVTN_repeat-like_dom_sf"/>
</dbReference>
<protein>
    <recommendedName>
        <fullName evidence="4">F5/8 type C domain-containing protein</fullName>
    </recommendedName>
</protein>
<dbReference type="Gene3D" id="2.60.120.260">
    <property type="entry name" value="Galactose-binding domain-like"/>
    <property type="match status" value="3"/>
</dbReference>
<evidence type="ECO:0000313" key="3">
    <source>
        <dbReference type="Proteomes" id="UP000233256"/>
    </source>
</evidence>
<dbReference type="PANTHER" id="PTHR23303">
    <property type="entry name" value="CARBOXYPEPTIDASE REGULATORY REGION-CONTAINING"/>
    <property type="match status" value="1"/>
</dbReference>
<comment type="caution">
    <text evidence="2">The sequence shown here is derived from an EMBL/GenBank/DDBJ whole genome shotgun (WGS) entry which is preliminary data.</text>
</comment>
<organism evidence="2 3">
    <name type="scientific">Candidatus Wallbacteria bacterium HGW-Wallbacteria-1</name>
    <dbReference type="NCBI Taxonomy" id="2013854"/>
    <lineage>
        <taxon>Bacteria</taxon>
        <taxon>Candidatus Walliibacteriota</taxon>
    </lineage>
</organism>
<evidence type="ECO:0008006" key="4">
    <source>
        <dbReference type="Google" id="ProtNLM"/>
    </source>
</evidence>
<dbReference type="EMBL" id="PGXC01000007">
    <property type="protein sequence ID" value="PKK90187.1"/>
    <property type="molecule type" value="Genomic_DNA"/>
</dbReference>
<dbReference type="InterPro" id="IPR008979">
    <property type="entry name" value="Galactose-bd-like_sf"/>
</dbReference>
<dbReference type="PANTHER" id="PTHR23303:SF14">
    <property type="entry name" value="BOS COMPLEX SUBUNIT NOMO1-RELATED"/>
    <property type="match status" value="1"/>
</dbReference>
<dbReference type="InterPro" id="IPR013784">
    <property type="entry name" value="Carb-bd-like_fold"/>
</dbReference>
<dbReference type="InterPro" id="IPR051417">
    <property type="entry name" value="SDr/BOS_complex"/>
</dbReference>
<evidence type="ECO:0000313" key="2">
    <source>
        <dbReference type="EMBL" id="PKK90187.1"/>
    </source>
</evidence>
<keyword evidence="1" id="KW-0732">Signal</keyword>
<gene>
    <name evidence="2" type="ORF">CVV64_10690</name>
</gene>
<name>A0A2N1PPC3_9BACT</name>
<accession>A0A2N1PPC3</accession>
<dbReference type="Gene3D" id="2.130.10.10">
    <property type="entry name" value="YVTN repeat-like/Quinoprotein amine dehydrogenase"/>
    <property type="match status" value="2"/>
</dbReference>
<evidence type="ECO:0000256" key="1">
    <source>
        <dbReference type="ARBA" id="ARBA00022729"/>
    </source>
</evidence>
<dbReference type="SUPFAM" id="SSF49452">
    <property type="entry name" value="Starch-binding domain-like"/>
    <property type="match status" value="4"/>
</dbReference>
<dbReference type="GO" id="GO:0030246">
    <property type="term" value="F:carbohydrate binding"/>
    <property type="evidence" value="ECO:0007669"/>
    <property type="project" value="InterPro"/>
</dbReference>
<dbReference type="Pfam" id="PF13620">
    <property type="entry name" value="CarboxypepD_reg"/>
    <property type="match status" value="2"/>
</dbReference>
<proteinExistence type="predicted"/>
<dbReference type="SUPFAM" id="SSF49785">
    <property type="entry name" value="Galactose-binding domain-like"/>
    <property type="match status" value="3"/>
</dbReference>